<dbReference type="CDD" id="cd09278">
    <property type="entry name" value="RNase_HI_prokaryote_like"/>
    <property type="match status" value="1"/>
</dbReference>
<evidence type="ECO:0000256" key="9">
    <source>
        <dbReference type="ARBA" id="ARBA00022801"/>
    </source>
</evidence>
<feature type="compositionally biased region" description="Basic and acidic residues" evidence="11">
    <location>
        <begin position="255"/>
        <end position="269"/>
    </location>
</feature>
<proteinExistence type="inferred from homology"/>
<dbReference type="EMBL" id="BAABVV010000028">
    <property type="protein sequence ID" value="GAA6114073.1"/>
    <property type="molecule type" value="Genomic_DNA"/>
</dbReference>
<evidence type="ECO:0000256" key="1">
    <source>
        <dbReference type="ARBA" id="ARBA00000077"/>
    </source>
</evidence>
<keyword evidence="14" id="KW-1185">Reference proteome</keyword>
<dbReference type="InterPro" id="IPR036397">
    <property type="entry name" value="RNaseH_sf"/>
</dbReference>
<dbReference type="PANTHER" id="PTHR10642:SF26">
    <property type="entry name" value="RIBONUCLEASE H1"/>
    <property type="match status" value="1"/>
</dbReference>
<dbReference type="InterPro" id="IPR050092">
    <property type="entry name" value="RNase_H"/>
</dbReference>
<dbReference type="Pfam" id="PF01693">
    <property type="entry name" value="Cauli_VI"/>
    <property type="match status" value="1"/>
</dbReference>
<keyword evidence="10" id="KW-0460">Magnesium</keyword>
<evidence type="ECO:0000256" key="6">
    <source>
        <dbReference type="ARBA" id="ARBA00022722"/>
    </source>
</evidence>
<dbReference type="SUPFAM" id="SSF55658">
    <property type="entry name" value="L9 N-domain-like"/>
    <property type="match status" value="1"/>
</dbReference>
<dbReference type="Proteomes" id="UP001438112">
    <property type="component" value="Unassembled WGS sequence"/>
</dbReference>
<dbReference type="InterPro" id="IPR009027">
    <property type="entry name" value="Ribosomal_bL9/RNase_H1_N"/>
</dbReference>
<dbReference type="InterPro" id="IPR012337">
    <property type="entry name" value="RNaseH-like_sf"/>
</dbReference>
<comment type="cofactor">
    <cofactor evidence="2">
        <name>Mg(2+)</name>
        <dbReference type="ChEBI" id="CHEBI:18420"/>
    </cofactor>
</comment>
<gene>
    <name evidence="13" type="ORF">AP20H10_04360</name>
</gene>
<evidence type="ECO:0000313" key="14">
    <source>
        <dbReference type="Proteomes" id="UP001438112"/>
    </source>
</evidence>
<dbReference type="EC" id="3.1.26.4" evidence="5"/>
<protein>
    <recommendedName>
        <fullName evidence="5">ribonuclease H</fullName>
        <ecNumber evidence="5">3.1.26.4</ecNumber>
    </recommendedName>
</protein>
<keyword evidence="8" id="KW-0255">Endonuclease</keyword>
<dbReference type="InterPro" id="IPR022892">
    <property type="entry name" value="RNaseHI"/>
</dbReference>
<keyword evidence="6" id="KW-0540">Nuclease</keyword>
<evidence type="ECO:0000256" key="5">
    <source>
        <dbReference type="ARBA" id="ARBA00012180"/>
    </source>
</evidence>
<dbReference type="PANTHER" id="PTHR10642">
    <property type="entry name" value="RIBONUCLEASE H1"/>
    <property type="match status" value="1"/>
</dbReference>
<comment type="similarity">
    <text evidence="3">Belongs to the RNase H family.</text>
</comment>
<keyword evidence="7" id="KW-0479">Metal-binding</keyword>
<evidence type="ECO:0000256" key="7">
    <source>
        <dbReference type="ARBA" id="ARBA00022723"/>
    </source>
</evidence>
<dbReference type="InterPro" id="IPR011320">
    <property type="entry name" value="RNase_H1_N"/>
</dbReference>
<evidence type="ECO:0000256" key="8">
    <source>
        <dbReference type="ARBA" id="ARBA00022759"/>
    </source>
</evidence>
<comment type="subunit">
    <text evidence="4">Monomer.</text>
</comment>
<accession>A0ABP9ZH00</accession>
<reference evidence="13 14" key="1">
    <citation type="submission" date="2024-03" db="EMBL/GenBank/DDBJ databases">
        <title>Inconsistent identification of Apilactobacillus kunkeei-related strains obtained by well-developed overall genome related indices.</title>
        <authorList>
            <person name="Maeno S."/>
            <person name="Endo A."/>
        </authorList>
    </citation>
    <scope>NUCLEOTIDE SEQUENCE [LARGE SCALE GENOMIC DNA]</scope>
    <source>
        <strain evidence="13 14">20H-10</strain>
    </source>
</reference>
<evidence type="ECO:0000256" key="11">
    <source>
        <dbReference type="SAM" id="MobiDB-lite"/>
    </source>
</evidence>
<evidence type="ECO:0000313" key="13">
    <source>
        <dbReference type="EMBL" id="GAA6114073.1"/>
    </source>
</evidence>
<dbReference type="SUPFAM" id="SSF53098">
    <property type="entry name" value="Ribonuclease H-like"/>
    <property type="match status" value="1"/>
</dbReference>
<evidence type="ECO:0000256" key="4">
    <source>
        <dbReference type="ARBA" id="ARBA00011245"/>
    </source>
</evidence>
<evidence type="ECO:0000256" key="2">
    <source>
        <dbReference type="ARBA" id="ARBA00001946"/>
    </source>
</evidence>
<dbReference type="Gene3D" id="3.40.970.10">
    <property type="entry name" value="Ribonuclease H1, N-terminal domain"/>
    <property type="match status" value="1"/>
</dbReference>
<evidence type="ECO:0000259" key="12">
    <source>
        <dbReference type="PROSITE" id="PS50879"/>
    </source>
</evidence>
<keyword evidence="9" id="KW-0378">Hydrolase</keyword>
<dbReference type="InterPro" id="IPR002156">
    <property type="entry name" value="RNaseH_domain"/>
</dbReference>
<evidence type="ECO:0000256" key="10">
    <source>
        <dbReference type="ARBA" id="ARBA00022842"/>
    </source>
</evidence>
<comment type="catalytic activity">
    <reaction evidence="1">
        <text>Endonucleolytic cleavage to 5'-phosphomonoester.</text>
        <dbReference type="EC" id="3.1.26.4"/>
    </reaction>
</comment>
<evidence type="ECO:0000256" key="3">
    <source>
        <dbReference type="ARBA" id="ARBA00005300"/>
    </source>
</evidence>
<dbReference type="RefSeq" id="WP_353317466.1">
    <property type="nucleotide sequence ID" value="NZ_BAABVV010000028.1"/>
</dbReference>
<dbReference type="PROSITE" id="PS50879">
    <property type="entry name" value="RNASE_H_1"/>
    <property type="match status" value="1"/>
</dbReference>
<comment type="caution">
    <text evidence="13">The sequence shown here is derived from an EMBL/GenBank/DDBJ whole genome shotgun (WGS) entry which is preliminary data.</text>
</comment>
<feature type="domain" description="RNase H type-1" evidence="12">
    <location>
        <begin position="61"/>
        <end position="218"/>
    </location>
</feature>
<dbReference type="InterPro" id="IPR037056">
    <property type="entry name" value="RNase_H1_N_sf"/>
</dbReference>
<dbReference type="Pfam" id="PF00075">
    <property type="entry name" value="RNase_H"/>
    <property type="match status" value="1"/>
</dbReference>
<dbReference type="Gene3D" id="3.30.420.10">
    <property type="entry name" value="Ribonuclease H-like superfamily/Ribonuclease H"/>
    <property type="match status" value="1"/>
</dbReference>
<feature type="region of interest" description="Disordered" evidence="11">
    <location>
        <begin position="244"/>
        <end position="269"/>
    </location>
</feature>
<organism evidence="13 14">
    <name type="scientific">Apilactobacillus apinorum</name>
    <dbReference type="NCBI Taxonomy" id="1218495"/>
    <lineage>
        <taxon>Bacteria</taxon>
        <taxon>Bacillati</taxon>
        <taxon>Bacillota</taxon>
        <taxon>Bacilli</taxon>
        <taxon>Lactobacillales</taxon>
        <taxon>Lactobacillaceae</taxon>
        <taxon>Apilactobacillus</taxon>
    </lineage>
</organism>
<sequence>MANKFYAVKKGKKPGIYTTWSDCQKQVNGFSGAQYKSFKTKNEAFVYMGEKTASTKRTSVSSNAIQLFSDGGSRNHGNKLGQHVKKDDKAAWAYLIINKGHKVFDSDGALGATNNKMEVLGLVNGLKKLIQSELQNEEIDAILDSKYVLDAVTKGWLNSWKRRGWKKSDGTVIKNLAEFKELDQLLPQFSKLSFSWTKGHATNEGNNFVDQLLNETMDKMEGKTPISPVKESPVTITYMESDYQPKPKSKVTKPKTKEIPKVNTEDKAEKETVSKYIDTDKSVSDIEKSLRDLGFFDK</sequence>
<name>A0ABP9ZH00_9LACO</name>